<evidence type="ECO:0000256" key="1">
    <source>
        <dbReference type="ARBA" id="ARBA00001946"/>
    </source>
</evidence>
<dbReference type="InterPro" id="IPR015376">
    <property type="entry name" value="Znr_NADH_PPase"/>
</dbReference>
<dbReference type="Pfam" id="PF00293">
    <property type="entry name" value="NUDIX"/>
    <property type="match status" value="1"/>
</dbReference>
<dbReference type="InterPro" id="IPR050241">
    <property type="entry name" value="NAD-cap_RNA_hydrolase_NudC"/>
</dbReference>
<dbReference type="PANTHER" id="PTHR42904:SF6">
    <property type="entry name" value="NAD-CAPPED RNA HYDROLASE NUDT12"/>
    <property type="match status" value="1"/>
</dbReference>
<name>A0ABU8LU94_9MICO</name>
<dbReference type="Gene3D" id="3.90.79.20">
    <property type="match status" value="1"/>
</dbReference>
<evidence type="ECO:0000256" key="3">
    <source>
        <dbReference type="ARBA" id="ARBA00009595"/>
    </source>
</evidence>
<comment type="caution">
    <text evidence="11">The sequence shown here is derived from an EMBL/GenBank/DDBJ whole genome shotgun (WGS) entry which is preliminary data.</text>
</comment>
<comment type="similarity">
    <text evidence="3">Belongs to the Nudix hydrolase family. NudC subfamily.</text>
</comment>
<keyword evidence="8" id="KW-0520">NAD</keyword>
<dbReference type="Gene3D" id="3.90.79.10">
    <property type="entry name" value="Nucleoside Triphosphate Pyrophosphohydrolase"/>
    <property type="match status" value="1"/>
</dbReference>
<dbReference type="GO" id="GO:0016787">
    <property type="term" value="F:hydrolase activity"/>
    <property type="evidence" value="ECO:0007669"/>
    <property type="project" value="UniProtKB-KW"/>
</dbReference>
<comment type="cofactor">
    <cofactor evidence="2">
        <name>Zn(2+)</name>
        <dbReference type="ChEBI" id="CHEBI:29105"/>
    </cofactor>
</comment>
<evidence type="ECO:0000256" key="5">
    <source>
        <dbReference type="ARBA" id="ARBA00022723"/>
    </source>
</evidence>
<sequence length="304" mass="32662">MTTSETSWLRPVHTSMLSRAEADRASVGDFAEMRTAATTRVLVLVGDTAPLDIERRLIWCSDDIALDDAKWAFLGRTSTGDAALTAVLAEGSEPPFTAAGGWVSLRRIAGALDADDVDAFVTALSVGRWLWDAPFCAGCGAETEVRDGGWSRRCLSCGRQHFPRTDPAVIVAVTSSVDPDRLLLGNNALWEPNRFSCFAGFVEAGESAEAAVHREVFEESGIRVASLTYRGSQPWPYPRSLMLGYVAVAADDADALADGEEILSVRWFTRDEIRAGLAGTSELLLPGGASIAHALIRDWCEGAP</sequence>
<dbReference type="PANTHER" id="PTHR42904">
    <property type="entry name" value="NUDIX HYDROLASE, NUDC SUBFAMILY"/>
    <property type="match status" value="1"/>
</dbReference>
<dbReference type="Proteomes" id="UP001368654">
    <property type="component" value="Unassembled WGS sequence"/>
</dbReference>
<evidence type="ECO:0000313" key="11">
    <source>
        <dbReference type="EMBL" id="MEJ1155812.1"/>
    </source>
</evidence>
<proteinExistence type="inferred from homology"/>
<evidence type="ECO:0000256" key="6">
    <source>
        <dbReference type="ARBA" id="ARBA00022801"/>
    </source>
</evidence>
<evidence type="ECO:0000313" key="12">
    <source>
        <dbReference type="Proteomes" id="UP001368654"/>
    </source>
</evidence>
<dbReference type="EMBL" id="JBBDGL010000002">
    <property type="protein sequence ID" value="MEJ1155812.1"/>
    <property type="molecule type" value="Genomic_DNA"/>
</dbReference>
<feature type="domain" description="Nudix hydrolase" evidence="10">
    <location>
        <begin position="163"/>
        <end position="290"/>
    </location>
</feature>
<evidence type="ECO:0000256" key="7">
    <source>
        <dbReference type="ARBA" id="ARBA00022842"/>
    </source>
</evidence>
<comment type="cofactor">
    <cofactor evidence="1">
        <name>Mg(2+)</name>
        <dbReference type="ChEBI" id="CHEBI:18420"/>
    </cofactor>
</comment>
<keyword evidence="5" id="KW-0479">Metal-binding</keyword>
<accession>A0ABU8LU94</accession>
<dbReference type="SUPFAM" id="SSF55811">
    <property type="entry name" value="Nudix"/>
    <property type="match status" value="1"/>
</dbReference>
<protein>
    <recommendedName>
        <fullName evidence="4">NAD(+) diphosphatase</fullName>
        <ecNumber evidence="4">3.6.1.22</ecNumber>
    </recommendedName>
</protein>
<dbReference type="PROSITE" id="PS00893">
    <property type="entry name" value="NUDIX_BOX"/>
    <property type="match status" value="1"/>
</dbReference>
<evidence type="ECO:0000256" key="2">
    <source>
        <dbReference type="ARBA" id="ARBA00001947"/>
    </source>
</evidence>
<organism evidence="11 12">
    <name type="scientific">Microbacterium marmarense</name>
    <dbReference type="NCBI Taxonomy" id="3122051"/>
    <lineage>
        <taxon>Bacteria</taxon>
        <taxon>Bacillati</taxon>
        <taxon>Actinomycetota</taxon>
        <taxon>Actinomycetes</taxon>
        <taxon>Micrococcales</taxon>
        <taxon>Microbacteriaceae</taxon>
        <taxon>Microbacterium</taxon>
    </lineage>
</organism>
<dbReference type="NCBIfam" id="NF001299">
    <property type="entry name" value="PRK00241.1"/>
    <property type="match status" value="1"/>
</dbReference>
<evidence type="ECO:0000259" key="10">
    <source>
        <dbReference type="PROSITE" id="PS51462"/>
    </source>
</evidence>
<dbReference type="InterPro" id="IPR015797">
    <property type="entry name" value="NUDIX_hydrolase-like_dom_sf"/>
</dbReference>
<dbReference type="RefSeq" id="WP_337338228.1">
    <property type="nucleotide sequence ID" value="NZ_JBBDGL010000002.1"/>
</dbReference>
<keyword evidence="12" id="KW-1185">Reference proteome</keyword>
<keyword evidence="6 11" id="KW-0378">Hydrolase</keyword>
<keyword evidence="7" id="KW-0460">Magnesium</keyword>
<dbReference type="CDD" id="cd03429">
    <property type="entry name" value="NUDIX_NADH_pyrophosphatase_Nudt13"/>
    <property type="match status" value="1"/>
</dbReference>
<dbReference type="Pfam" id="PF09297">
    <property type="entry name" value="Zn_ribbon_NUD"/>
    <property type="match status" value="1"/>
</dbReference>
<dbReference type="InterPro" id="IPR000086">
    <property type="entry name" value="NUDIX_hydrolase_dom"/>
</dbReference>
<dbReference type="EC" id="3.6.1.22" evidence="4"/>
<evidence type="ECO:0000256" key="4">
    <source>
        <dbReference type="ARBA" id="ARBA00012381"/>
    </source>
</evidence>
<reference evidence="11 12" key="1">
    <citation type="submission" date="2024-02" db="EMBL/GenBank/DDBJ databases">
        <authorList>
            <person name="Saticioglu I.B."/>
        </authorList>
    </citation>
    <scope>NUCLEOTIDE SEQUENCE [LARGE SCALE GENOMIC DNA]</scope>
    <source>
        <strain evidence="11 12">Mu-86</strain>
    </source>
</reference>
<evidence type="ECO:0000256" key="8">
    <source>
        <dbReference type="ARBA" id="ARBA00023027"/>
    </source>
</evidence>
<dbReference type="InterPro" id="IPR049734">
    <property type="entry name" value="NudC-like_C"/>
</dbReference>
<evidence type="ECO:0000256" key="9">
    <source>
        <dbReference type="ARBA" id="ARBA00023679"/>
    </source>
</evidence>
<gene>
    <name evidence="11" type="primary">nudC</name>
    <name evidence="11" type="ORF">WDU96_09435</name>
</gene>
<dbReference type="PROSITE" id="PS51462">
    <property type="entry name" value="NUDIX"/>
    <property type="match status" value="1"/>
</dbReference>
<dbReference type="InterPro" id="IPR020084">
    <property type="entry name" value="NUDIX_hydrolase_CS"/>
</dbReference>
<comment type="catalytic activity">
    <reaction evidence="9">
        <text>a 5'-end NAD(+)-phospho-ribonucleoside in mRNA + H2O = a 5'-end phospho-adenosine-phospho-ribonucleoside in mRNA + beta-nicotinamide D-ribonucleotide + 2 H(+)</text>
        <dbReference type="Rhea" id="RHEA:60876"/>
        <dbReference type="Rhea" id="RHEA-COMP:15698"/>
        <dbReference type="Rhea" id="RHEA-COMP:15719"/>
        <dbReference type="ChEBI" id="CHEBI:14649"/>
        <dbReference type="ChEBI" id="CHEBI:15377"/>
        <dbReference type="ChEBI" id="CHEBI:15378"/>
        <dbReference type="ChEBI" id="CHEBI:144029"/>
        <dbReference type="ChEBI" id="CHEBI:144051"/>
    </reaction>
    <physiologicalReaction direction="left-to-right" evidence="9">
        <dbReference type="Rhea" id="RHEA:60877"/>
    </physiologicalReaction>
</comment>